<dbReference type="InterPro" id="IPR050709">
    <property type="entry name" value="Biotin_Carboxyl_Carrier/Decarb"/>
</dbReference>
<gene>
    <name evidence="3" type="ORF">VC82_244</name>
</gene>
<dbReference type="PROSITE" id="PS00188">
    <property type="entry name" value="BIOTIN"/>
    <property type="match status" value="1"/>
</dbReference>
<keyword evidence="1" id="KW-0092">Biotin</keyword>
<dbReference type="AlphaFoldDB" id="A0A0D5YNN1"/>
<dbReference type="InterPro" id="IPR000089">
    <property type="entry name" value="Biotin_lipoyl"/>
</dbReference>
<feature type="domain" description="Lipoyl-binding" evidence="2">
    <location>
        <begin position="85"/>
        <end position="161"/>
    </location>
</feature>
<dbReference type="InterPro" id="IPR011053">
    <property type="entry name" value="Single_hybrid_motif"/>
</dbReference>
<dbReference type="InterPro" id="IPR001882">
    <property type="entry name" value="Biotin_BS"/>
</dbReference>
<accession>A0A0D5YNN1</accession>
<dbReference type="EMBL" id="CP011071">
    <property type="protein sequence ID" value="AKA33930.1"/>
    <property type="molecule type" value="Genomic_DNA"/>
</dbReference>
<dbReference type="PROSITE" id="PS50968">
    <property type="entry name" value="BIOTINYL_LIPOYL"/>
    <property type="match status" value="1"/>
</dbReference>
<dbReference type="Pfam" id="PF00364">
    <property type="entry name" value="Biotin_lipoyl"/>
    <property type="match status" value="1"/>
</dbReference>
<protein>
    <submittedName>
        <fullName evidence="3">Propionyl-CoA carboxylase biotin-containing subunit</fullName>
    </submittedName>
</protein>
<proteinExistence type="predicted"/>
<dbReference type="SUPFAM" id="SSF51230">
    <property type="entry name" value="Single hybrid motif"/>
    <property type="match status" value="1"/>
</dbReference>
<reference evidence="3 4" key="1">
    <citation type="submission" date="2015-03" db="EMBL/GenBank/DDBJ databases">
        <title>Complete genome sequence of Muricauda lutaonensis CC-HSB-11T, isolated from a coastal hot spring.</title>
        <authorList>
            <person name="Kim K.M."/>
        </authorList>
    </citation>
    <scope>NUCLEOTIDE SEQUENCE [LARGE SCALE GENOMIC DNA]</scope>
    <source>
        <strain evidence="3 4">CC-HSB-11</strain>
    </source>
</reference>
<name>A0A0D5YNN1_9FLAO</name>
<dbReference type="HOGENOM" id="CLU_016733_5_1_10"/>
<evidence type="ECO:0000256" key="1">
    <source>
        <dbReference type="ARBA" id="ARBA00023267"/>
    </source>
</evidence>
<dbReference type="PANTHER" id="PTHR45266">
    <property type="entry name" value="OXALOACETATE DECARBOXYLASE ALPHA CHAIN"/>
    <property type="match status" value="1"/>
</dbReference>
<dbReference type="STRING" id="516051.VC82_244"/>
<dbReference type="PATRIC" id="fig|516051.4.peg.253"/>
<evidence type="ECO:0000259" key="2">
    <source>
        <dbReference type="PROSITE" id="PS50968"/>
    </source>
</evidence>
<evidence type="ECO:0000313" key="4">
    <source>
        <dbReference type="Proteomes" id="UP000032726"/>
    </source>
</evidence>
<dbReference type="RefSeq" id="WP_045800764.1">
    <property type="nucleotide sequence ID" value="NZ_CP011071.1"/>
</dbReference>
<dbReference type="FunFam" id="2.40.50.100:FF:000003">
    <property type="entry name" value="Acetyl-CoA carboxylase biotin carboxyl carrier protein"/>
    <property type="match status" value="1"/>
</dbReference>
<dbReference type="Gene3D" id="2.40.50.100">
    <property type="match status" value="1"/>
</dbReference>
<keyword evidence="4" id="KW-1185">Reference proteome</keyword>
<dbReference type="OrthoDB" id="9812676at2"/>
<evidence type="ECO:0000313" key="3">
    <source>
        <dbReference type="EMBL" id="AKA33930.1"/>
    </source>
</evidence>
<dbReference type="Proteomes" id="UP000032726">
    <property type="component" value="Chromosome"/>
</dbReference>
<sequence>MGKPHKLKVNDQYEFQLSDSDLSALDVVKTKDKSYHLLENSKSYHLVLESSDYINKTYRFRVNGSVYTVDIENPLDGLIKDMGFAVGSGAKVYKIEAPMPGLILEVSVKNGQEVKEGDNLLILEAMKMENVITSPRDGTIKKIMVKQGQAVEKKTVLITFED</sequence>
<dbReference type="PANTHER" id="PTHR45266:SF3">
    <property type="entry name" value="OXALOACETATE DECARBOXYLASE ALPHA CHAIN"/>
    <property type="match status" value="1"/>
</dbReference>
<organism evidence="3 4">
    <name type="scientific">Flagellimonas lutaonensis</name>
    <dbReference type="NCBI Taxonomy" id="516051"/>
    <lineage>
        <taxon>Bacteria</taxon>
        <taxon>Pseudomonadati</taxon>
        <taxon>Bacteroidota</taxon>
        <taxon>Flavobacteriia</taxon>
        <taxon>Flavobacteriales</taxon>
        <taxon>Flavobacteriaceae</taxon>
        <taxon>Flagellimonas</taxon>
    </lineage>
</organism>
<dbReference type="KEGG" id="mlt:VC82_244"/>
<dbReference type="CDD" id="cd06850">
    <property type="entry name" value="biotinyl_domain"/>
    <property type="match status" value="1"/>
</dbReference>